<feature type="transmembrane region" description="Helical" evidence="1">
    <location>
        <begin position="53"/>
        <end position="75"/>
    </location>
</feature>
<keyword evidence="1" id="KW-0472">Membrane</keyword>
<keyword evidence="1" id="KW-1133">Transmembrane helix</keyword>
<evidence type="ECO:0000256" key="1">
    <source>
        <dbReference type="SAM" id="Phobius"/>
    </source>
</evidence>
<accession>A0AAV0B4W3</accession>
<comment type="caution">
    <text evidence="2">The sequence shown here is derived from an EMBL/GenBank/DDBJ whole genome shotgun (WGS) entry which is preliminary data.</text>
</comment>
<evidence type="ECO:0000313" key="2">
    <source>
        <dbReference type="EMBL" id="CAH7677324.1"/>
    </source>
</evidence>
<proteinExistence type="predicted"/>
<organism evidence="2 3">
    <name type="scientific">Phakopsora pachyrhizi</name>
    <name type="common">Asian soybean rust disease fungus</name>
    <dbReference type="NCBI Taxonomy" id="170000"/>
    <lineage>
        <taxon>Eukaryota</taxon>
        <taxon>Fungi</taxon>
        <taxon>Dikarya</taxon>
        <taxon>Basidiomycota</taxon>
        <taxon>Pucciniomycotina</taxon>
        <taxon>Pucciniomycetes</taxon>
        <taxon>Pucciniales</taxon>
        <taxon>Phakopsoraceae</taxon>
        <taxon>Phakopsora</taxon>
    </lineage>
</organism>
<dbReference type="Proteomes" id="UP001153365">
    <property type="component" value="Unassembled WGS sequence"/>
</dbReference>
<sequence>MNPPSVRLIISFFLVFTVGSRISFKTIFTGTSPSSQSIKTQSYQAFYWTPPTFPFVGVCLYSFCLGYVQILTLMFEPL</sequence>
<evidence type="ECO:0000313" key="3">
    <source>
        <dbReference type="Proteomes" id="UP001153365"/>
    </source>
</evidence>
<gene>
    <name evidence="2" type="ORF">PPACK8108_LOCUS12461</name>
</gene>
<name>A0AAV0B4W3_PHAPC</name>
<protein>
    <submittedName>
        <fullName evidence="2">Uncharacterized protein</fullName>
    </submittedName>
</protein>
<keyword evidence="3" id="KW-1185">Reference proteome</keyword>
<keyword evidence="1" id="KW-0812">Transmembrane</keyword>
<dbReference type="AlphaFoldDB" id="A0AAV0B4W3"/>
<dbReference type="EMBL" id="CALTRL010002988">
    <property type="protein sequence ID" value="CAH7677324.1"/>
    <property type="molecule type" value="Genomic_DNA"/>
</dbReference>
<reference evidence="2" key="1">
    <citation type="submission" date="2022-06" db="EMBL/GenBank/DDBJ databases">
        <authorList>
            <consortium name="SYNGENTA / RWTH Aachen University"/>
        </authorList>
    </citation>
    <scope>NUCLEOTIDE SEQUENCE</scope>
</reference>